<organism evidence="10 11">
    <name type="scientific">Mangrovicoccus algicola</name>
    <dbReference type="NCBI Taxonomy" id="2771008"/>
    <lineage>
        <taxon>Bacteria</taxon>
        <taxon>Pseudomonadati</taxon>
        <taxon>Pseudomonadota</taxon>
        <taxon>Alphaproteobacteria</taxon>
        <taxon>Rhodobacterales</taxon>
        <taxon>Paracoccaceae</taxon>
        <taxon>Mangrovicoccus</taxon>
    </lineage>
</organism>
<evidence type="ECO:0000313" key="11">
    <source>
        <dbReference type="Proteomes" id="UP000609121"/>
    </source>
</evidence>
<keyword evidence="3" id="KW-0067">ATP-binding</keyword>
<dbReference type="InterPro" id="IPR002078">
    <property type="entry name" value="Sigma_54_int"/>
</dbReference>
<evidence type="ECO:0000256" key="5">
    <source>
        <dbReference type="ARBA" id="ARBA00023015"/>
    </source>
</evidence>
<keyword evidence="11" id="KW-1185">Reference proteome</keyword>
<dbReference type="Gene3D" id="1.10.10.60">
    <property type="entry name" value="Homeodomain-like"/>
    <property type="match status" value="1"/>
</dbReference>
<evidence type="ECO:0000256" key="7">
    <source>
        <dbReference type="PROSITE-ProRule" id="PRU00169"/>
    </source>
</evidence>
<protein>
    <submittedName>
        <fullName evidence="10">Sigma-54-dependent Fis family transcriptional regulator</fullName>
    </submittedName>
</protein>
<dbReference type="PROSITE" id="PS50045">
    <property type="entry name" value="SIGMA54_INTERACT_4"/>
    <property type="match status" value="1"/>
</dbReference>
<dbReference type="PANTHER" id="PTHR32071:SF57">
    <property type="entry name" value="C4-DICARBOXYLATE TRANSPORT TRANSCRIPTIONAL REGULATORY PROTEIN DCTD"/>
    <property type="match status" value="1"/>
</dbReference>
<dbReference type="GO" id="GO:0006355">
    <property type="term" value="P:regulation of DNA-templated transcription"/>
    <property type="evidence" value="ECO:0007669"/>
    <property type="project" value="InterPro"/>
</dbReference>
<dbReference type="Pfam" id="PF02954">
    <property type="entry name" value="HTH_8"/>
    <property type="match status" value="1"/>
</dbReference>
<name>A0A8J6YSM4_9RHOB</name>
<keyword evidence="4" id="KW-0902">Two-component regulatory system</keyword>
<dbReference type="SUPFAM" id="SSF46689">
    <property type="entry name" value="Homeodomain-like"/>
    <property type="match status" value="1"/>
</dbReference>
<dbReference type="SUPFAM" id="SSF52540">
    <property type="entry name" value="P-loop containing nucleoside triphosphate hydrolases"/>
    <property type="match status" value="1"/>
</dbReference>
<comment type="caution">
    <text evidence="10">The sequence shown here is derived from an EMBL/GenBank/DDBJ whole genome shotgun (WGS) entry which is preliminary data.</text>
</comment>
<dbReference type="InterPro" id="IPR058031">
    <property type="entry name" value="AAA_lid_NorR"/>
</dbReference>
<dbReference type="GO" id="GO:0005524">
    <property type="term" value="F:ATP binding"/>
    <property type="evidence" value="ECO:0007669"/>
    <property type="project" value="UniProtKB-KW"/>
</dbReference>
<evidence type="ECO:0000256" key="2">
    <source>
        <dbReference type="ARBA" id="ARBA00022741"/>
    </source>
</evidence>
<evidence type="ECO:0000259" key="8">
    <source>
        <dbReference type="PROSITE" id="PS50045"/>
    </source>
</evidence>
<dbReference type="InterPro" id="IPR011006">
    <property type="entry name" value="CheY-like_superfamily"/>
</dbReference>
<keyword evidence="1 7" id="KW-0597">Phosphoprotein</keyword>
<evidence type="ECO:0000256" key="3">
    <source>
        <dbReference type="ARBA" id="ARBA00022840"/>
    </source>
</evidence>
<dbReference type="EMBL" id="JACVXA010000005">
    <property type="protein sequence ID" value="MBE3637022.1"/>
    <property type="molecule type" value="Genomic_DNA"/>
</dbReference>
<dbReference type="InterPro" id="IPR001789">
    <property type="entry name" value="Sig_transdc_resp-reg_receiver"/>
</dbReference>
<dbReference type="InterPro" id="IPR027417">
    <property type="entry name" value="P-loop_NTPase"/>
</dbReference>
<gene>
    <name evidence="10" type="ORF">ICN82_02235</name>
</gene>
<dbReference type="Gene3D" id="3.40.50.300">
    <property type="entry name" value="P-loop containing nucleotide triphosphate hydrolases"/>
    <property type="match status" value="1"/>
</dbReference>
<evidence type="ECO:0000256" key="4">
    <source>
        <dbReference type="ARBA" id="ARBA00023012"/>
    </source>
</evidence>
<evidence type="ECO:0000256" key="1">
    <source>
        <dbReference type="ARBA" id="ARBA00022553"/>
    </source>
</evidence>
<dbReference type="RefSeq" id="WP_193179213.1">
    <property type="nucleotide sequence ID" value="NZ_JACVXA010000005.1"/>
</dbReference>
<evidence type="ECO:0000256" key="6">
    <source>
        <dbReference type="ARBA" id="ARBA00023163"/>
    </source>
</evidence>
<dbReference type="Pfam" id="PF25601">
    <property type="entry name" value="AAA_lid_14"/>
    <property type="match status" value="1"/>
</dbReference>
<sequence length="404" mass="43755">MTTEVLLVEDDPILREALAQTLDLAGYRVHAAGSFVASKDLISAGFPGIIVTDIRMPGRDGFHLLDYARGQDGELPVILLTGEGDIPMAVRAMQEGAFDFLEKPCDPKTLLAAVERAARMRGLVMENRALKRRLTRGDHAARMIPGKSLVAQAYRDRLRAVAAAGQPVLVTGPDGANTPKVADVIRRLAGREGQGFERRVSYGLGPSDLAAAFGAVETGTLFLDEIASLPADTQFALLERLEAGSPALVIAGSYRDLAAVPGFNTDLRLQLDAVRVDIPALRDRVEDIPDLFLYYVADIAERSRVPVPAVPDGYLADLMARDWPGNARALMNEATQFVLGLEDPGAEEGLSLAEHMAQVEKTLLVRALQRSGGQASRAAADLRLPRKTFYDKLARHGLRPESFR</sequence>
<dbReference type="Pfam" id="PF00072">
    <property type="entry name" value="Response_reg"/>
    <property type="match status" value="1"/>
</dbReference>
<dbReference type="Proteomes" id="UP000609121">
    <property type="component" value="Unassembled WGS sequence"/>
</dbReference>
<dbReference type="FunFam" id="3.40.50.2300:FF:000018">
    <property type="entry name" value="DNA-binding transcriptional regulator NtrC"/>
    <property type="match status" value="1"/>
</dbReference>
<dbReference type="GO" id="GO:0043565">
    <property type="term" value="F:sequence-specific DNA binding"/>
    <property type="evidence" value="ECO:0007669"/>
    <property type="project" value="InterPro"/>
</dbReference>
<keyword evidence="6" id="KW-0804">Transcription</keyword>
<dbReference type="PRINTS" id="PR01590">
    <property type="entry name" value="HTHFIS"/>
</dbReference>
<keyword evidence="5" id="KW-0805">Transcription regulation</keyword>
<dbReference type="Gene3D" id="3.40.50.2300">
    <property type="match status" value="1"/>
</dbReference>
<feature type="domain" description="Sigma-54 factor interaction" evidence="8">
    <location>
        <begin position="144"/>
        <end position="339"/>
    </location>
</feature>
<keyword evidence="2" id="KW-0547">Nucleotide-binding</keyword>
<feature type="domain" description="Response regulatory" evidence="9">
    <location>
        <begin position="4"/>
        <end position="118"/>
    </location>
</feature>
<dbReference type="SUPFAM" id="SSF52172">
    <property type="entry name" value="CheY-like"/>
    <property type="match status" value="1"/>
</dbReference>
<accession>A0A8J6YSM4</accession>
<dbReference type="InterPro" id="IPR002197">
    <property type="entry name" value="HTH_Fis"/>
</dbReference>
<reference evidence="10" key="1">
    <citation type="submission" date="2020-09" db="EMBL/GenBank/DDBJ databases">
        <title>A novel bacterium of genus Mangrovicoccus, isolated from South China Sea.</title>
        <authorList>
            <person name="Huang H."/>
            <person name="Mo K."/>
            <person name="Hu Y."/>
        </authorList>
    </citation>
    <scope>NUCLEOTIDE SEQUENCE</scope>
    <source>
        <strain evidence="10">HB182678</strain>
    </source>
</reference>
<dbReference type="AlphaFoldDB" id="A0A8J6YSM4"/>
<dbReference type="InterPro" id="IPR009057">
    <property type="entry name" value="Homeodomain-like_sf"/>
</dbReference>
<dbReference type="SMART" id="SM00448">
    <property type="entry name" value="REC"/>
    <property type="match status" value="1"/>
</dbReference>
<feature type="modified residue" description="4-aspartylphosphate" evidence="7">
    <location>
        <position position="53"/>
    </location>
</feature>
<dbReference type="GO" id="GO:0000160">
    <property type="term" value="P:phosphorelay signal transduction system"/>
    <property type="evidence" value="ECO:0007669"/>
    <property type="project" value="UniProtKB-KW"/>
</dbReference>
<dbReference type="PANTHER" id="PTHR32071">
    <property type="entry name" value="TRANSCRIPTIONAL REGULATORY PROTEIN"/>
    <property type="match status" value="1"/>
</dbReference>
<dbReference type="Pfam" id="PF14532">
    <property type="entry name" value="Sigma54_activ_2"/>
    <property type="match status" value="1"/>
</dbReference>
<dbReference type="PROSITE" id="PS50110">
    <property type="entry name" value="RESPONSE_REGULATORY"/>
    <property type="match status" value="1"/>
</dbReference>
<evidence type="ECO:0000313" key="10">
    <source>
        <dbReference type="EMBL" id="MBE3637022.1"/>
    </source>
</evidence>
<proteinExistence type="predicted"/>
<dbReference type="Gene3D" id="1.10.8.60">
    <property type="match status" value="1"/>
</dbReference>
<dbReference type="CDD" id="cd17549">
    <property type="entry name" value="REC_DctD-like"/>
    <property type="match status" value="1"/>
</dbReference>
<evidence type="ECO:0000259" key="9">
    <source>
        <dbReference type="PROSITE" id="PS50110"/>
    </source>
</evidence>